<evidence type="ECO:0000313" key="5">
    <source>
        <dbReference type="Proteomes" id="UP001327560"/>
    </source>
</evidence>
<dbReference type="Gene3D" id="2.60.40.420">
    <property type="entry name" value="Cupredoxins - blue copper proteins"/>
    <property type="match status" value="1"/>
</dbReference>
<gene>
    <name evidence="4" type="ORF">Cni_G20893</name>
</gene>
<dbReference type="GO" id="GO:0005507">
    <property type="term" value="F:copper ion binding"/>
    <property type="evidence" value="ECO:0007669"/>
    <property type="project" value="InterPro"/>
</dbReference>
<sequence>MEGSSYCPLEHAIMELGRLVSNSVEGDESGSGRIWVVGIATYQTYMSCISLGNLHELSLNFNRGTNIIVGEEHPMHLHGYHFYMLATGKGNFEPARDAARFQCPLVLWRGRRKAH</sequence>
<dbReference type="InterPro" id="IPR008972">
    <property type="entry name" value="Cupredoxin"/>
</dbReference>
<dbReference type="Proteomes" id="UP001327560">
    <property type="component" value="Chromosome 6"/>
</dbReference>
<comment type="similarity">
    <text evidence="1">Belongs to the multicopper oxidase family.</text>
</comment>
<dbReference type="GO" id="GO:0016491">
    <property type="term" value="F:oxidoreductase activity"/>
    <property type="evidence" value="ECO:0007669"/>
    <property type="project" value="InterPro"/>
</dbReference>
<dbReference type="Pfam" id="PF23569">
    <property type="entry name" value="NBD_SMAX1"/>
    <property type="match status" value="1"/>
</dbReference>
<evidence type="ECO:0000256" key="1">
    <source>
        <dbReference type="ARBA" id="ARBA00010609"/>
    </source>
</evidence>
<dbReference type="InterPro" id="IPR011706">
    <property type="entry name" value="Cu-oxidase_C"/>
</dbReference>
<organism evidence="4 5">
    <name type="scientific">Canna indica</name>
    <name type="common">Indian-shot</name>
    <dbReference type="NCBI Taxonomy" id="4628"/>
    <lineage>
        <taxon>Eukaryota</taxon>
        <taxon>Viridiplantae</taxon>
        <taxon>Streptophyta</taxon>
        <taxon>Embryophyta</taxon>
        <taxon>Tracheophyta</taxon>
        <taxon>Spermatophyta</taxon>
        <taxon>Magnoliopsida</taxon>
        <taxon>Liliopsida</taxon>
        <taxon>Zingiberales</taxon>
        <taxon>Cannaceae</taxon>
        <taxon>Canna</taxon>
    </lineage>
</organism>
<proteinExistence type="inferred from homology"/>
<dbReference type="Pfam" id="PF07731">
    <property type="entry name" value="Cu-oxidase_2"/>
    <property type="match status" value="1"/>
</dbReference>
<accession>A0AAQ3KS35</accession>
<evidence type="ECO:0000313" key="4">
    <source>
        <dbReference type="EMBL" id="WOL12128.1"/>
    </source>
</evidence>
<feature type="domain" description="Plastocyanin-like" evidence="2">
    <location>
        <begin position="60"/>
        <end position="102"/>
    </location>
</feature>
<name>A0AAQ3KS35_9LILI</name>
<evidence type="ECO:0000259" key="3">
    <source>
        <dbReference type="Pfam" id="PF23569"/>
    </source>
</evidence>
<dbReference type="AlphaFoldDB" id="A0AAQ3KS35"/>
<keyword evidence="5" id="KW-1185">Reference proteome</keyword>
<reference evidence="4 5" key="1">
    <citation type="submission" date="2023-10" db="EMBL/GenBank/DDBJ databases">
        <title>Chromosome-scale genome assembly provides insights into flower coloration mechanisms of Canna indica.</title>
        <authorList>
            <person name="Li C."/>
        </authorList>
    </citation>
    <scope>NUCLEOTIDE SEQUENCE [LARGE SCALE GENOMIC DNA]</scope>
    <source>
        <tissue evidence="4">Flower</tissue>
    </source>
</reference>
<evidence type="ECO:0000259" key="2">
    <source>
        <dbReference type="Pfam" id="PF07731"/>
    </source>
</evidence>
<dbReference type="EMBL" id="CP136895">
    <property type="protein sequence ID" value="WOL12128.1"/>
    <property type="molecule type" value="Genomic_DNA"/>
</dbReference>
<protein>
    <recommendedName>
        <fullName evidence="6">Plastocyanin-like domain-containing protein</fullName>
    </recommendedName>
</protein>
<dbReference type="SUPFAM" id="SSF49503">
    <property type="entry name" value="Cupredoxins"/>
    <property type="match status" value="1"/>
</dbReference>
<dbReference type="InterPro" id="IPR058680">
    <property type="entry name" value="NBD_SMAX1-like"/>
</dbReference>
<feature type="domain" description="SMAX1-like nucleotide binding" evidence="3">
    <location>
        <begin position="3"/>
        <end position="49"/>
    </location>
</feature>
<evidence type="ECO:0008006" key="6">
    <source>
        <dbReference type="Google" id="ProtNLM"/>
    </source>
</evidence>